<dbReference type="InterPro" id="IPR036962">
    <property type="entry name" value="Glyco_hydro_3_N_sf"/>
</dbReference>
<dbReference type="OMA" id="WVLNDTY"/>
<evidence type="ECO:0000256" key="2">
    <source>
        <dbReference type="ARBA" id="ARBA00004613"/>
    </source>
</evidence>
<dbReference type="PANTHER" id="PTHR42715:SF14">
    <property type="entry name" value="BETA-GLUCOSIDASE D-RELATED"/>
    <property type="match status" value="1"/>
</dbReference>
<dbReference type="eggNOG" id="ENOG502R4T1">
    <property type="taxonomic scope" value="Eukaryota"/>
</dbReference>
<keyword evidence="8" id="KW-0378">Hydrolase</keyword>
<dbReference type="EMBL" id="CH476649">
    <property type="protein sequence ID" value="EDN99210.1"/>
    <property type="molecule type" value="Genomic_DNA"/>
</dbReference>
<dbReference type="InterPro" id="IPR002772">
    <property type="entry name" value="Glyco_hydro_3_C"/>
</dbReference>
<evidence type="ECO:0000256" key="11">
    <source>
        <dbReference type="ARBA" id="ARBA00023277"/>
    </source>
</evidence>
<comment type="subcellular location">
    <subcellularLocation>
        <location evidence="2">Secreted</location>
    </subcellularLocation>
</comment>
<keyword evidence="9" id="KW-0136">Cellulose degradation</keyword>
<dbReference type="GO" id="GO:0005576">
    <property type="term" value="C:extracellular region"/>
    <property type="evidence" value="ECO:0007669"/>
    <property type="project" value="UniProtKB-SubCell"/>
</dbReference>
<dbReference type="GeneID" id="5481049"/>
<dbReference type="SUPFAM" id="SSF52279">
    <property type="entry name" value="Beta-D-glucan exohydrolase, C-terminal domain"/>
    <property type="match status" value="1"/>
</dbReference>
<dbReference type="InterPro" id="IPR050288">
    <property type="entry name" value="Cellulose_deg_GH3"/>
</dbReference>
<evidence type="ECO:0000256" key="3">
    <source>
        <dbReference type="ARBA" id="ARBA00004987"/>
    </source>
</evidence>
<evidence type="ECO:0000256" key="7">
    <source>
        <dbReference type="ARBA" id="ARBA00022729"/>
    </source>
</evidence>
<dbReference type="SUPFAM" id="SSF51445">
    <property type="entry name" value="(Trans)glycosidases"/>
    <property type="match status" value="1"/>
</dbReference>
<keyword evidence="6" id="KW-0964">Secreted</keyword>
<dbReference type="STRING" id="665079.A7F8Y9"/>
<comment type="catalytic activity">
    <reaction evidence="1">
        <text>Hydrolysis of terminal, non-reducing beta-D-glucosyl residues with release of beta-D-glucose.</text>
        <dbReference type="EC" id="3.2.1.21"/>
    </reaction>
</comment>
<dbReference type="GO" id="GO:0008422">
    <property type="term" value="F:beta-glucosidase activity"/>
    <property type="evidence" value="ECO:0000318"/>
    <property type="project" value="GO_Central"/>
</dbReference>
<evidence type="ECO:0000256" key="6">
    <source>
        <dbReference type="ARBA" id="ARBA00022525"/>
    </source>
</evidence>
<dbReference type="Pfam" id="PF14310">
    <property type="entry name" value="Fn3-like"/>
    <property type="match status" value="1"/>
</dbReference>
<dbReference type="InterPro" id="IPR017853">
    <property type="entry name" value="GH"/>
</dbReference>
<dbReference type="Gene3D" id="3.20.20.300">
    <property type="entry name" value="Glycoside hydrolase, family 3, N-terminal domain"/>
    <property type="match status" value="1"/>
</dbReference>
<feature type="domain" description="Fibronectin type III-like" evidence="14">
    <location>
        <begin position="754"/>
        <end position="824"/>
    </location>
</feature>
<name>A7F8Y9_SCLS1</name>
<accession>A7F8Y9</accession>
<keyword evidence="11" id="KW-0119">Carbohydrate metabolism</keyword>
<dbReference type="PRINTS" id="PR00133">
    <property type="entry name" value="GLHYDRLASE3"/>
</dbReference>
<keyword evidence="16" id="KW-1185">Reference proteome</keyword>
<dbReference type="AlphaFoldDB" id="A7F8Y9"/>
<evidence type="ECO:0000313" key="15">
    <source>
        <dbReference type="EMBL" id="EDN99210.1"/>
    </source>
</evidence>
<comment type="pathway">
    <text evidence="3">Glycan metabolism; cellulose degradation.</text>
</comment>
<keyword evidence="13" id="KW-0624">Polysaccharide degradation</keyword>
<dbReference type="RefSeq" id="XP_001584973.1">
    <property type="nucleotide sequence ID" value="XM_001584923.1"/>
</dbReference>
<evidence type="ECO:0000256" key="9">
    <source>
        <dbReference type="ARBA" id="ARBA00023001"/>
    </source>
</evidence>
<gene>
    <name evidence="15" type="ORF">SS1G_14070</name>
</gene>
<proteinExistence type="inferred from homology"/>
<dbReference type="HOGENOM" id="CLU_004542_2_1_1"/>
<dbReference type="Gene3D" id="2.60.40.10">
    <property type="entry name" value="Immunoglobulins"/>
    <property type="match status" value="1"/>
</dbReference>
<dbReference type="InterPro" id="IPR026891">
    <property type="entry name" value="Fn3-like"/>
</dbReference>
<evidence type="ECO:0000313" key="16">
    <source>
        <dbReference type="Proteomes" id="UP000001312"/>
    </source>
</evidence>
<dbReference type="Pfam" id="PF00933">
    <property type="entry name" value="Glyco_hydro_3"/>
    <property type="match status" value="1"/>
</dbReference>
<evidence type="ECO:0000256" key="13">
    <source>
        <dbReference type="ARBA" id="ARBA00023326"/>
    </source>
</evidence>
<protein>
    <recommendedName>
        <fullName evidence="5">beta-glucosidase</fullName>
        <ecNumber evidence="5">3.2.1.21</ecNumber>
    </recommendedName>
</protein>
<dbReference type="EC" id="3.2.1.21" evidence="5"/>
<evidence type="ECO:0000256" key="12">
    <source>
        <dbReference type="ARBA" id="ARBA00023295"/>
    </source>
</evidence>
<evidence type="ECO:0000256" key="1">
    <source>
        <dbReference type="ARBA" id="ARBA00000448"/>
    </source>
</evidence>
<dbReference type="Gene3D" id="3.40.50.1700">
    <property type="entry name" value="Glycoside hydrolase family 3 C-terminal domain"/>
    <property type="match status" value="1"/>
</dbReference>
<dbReference type="Pfam" id="PF01915">
    <property type="entry name" value="Glyco_hydro_3_C"/>
    <property type="match status" value="1"/>
</dbReference>
<keyword evidence="12" id="KW-0326">Glycosidase</keyword>
<dbReference type="InterPro" id="IPR013783">
    <property type="entry name" value="Ig-like_fold"/>
</dbReference>
<reference evidence="16" key="1">
    <citation type="journal article" date="2011" name="PLoS Genet.">
        <title>Genomic analysis of the necrotrophic fungal pathogens Sclerotinia sclerotiorum and Botrytis cinerea.</title>
        <authorList>
            <person name="Amselem J."/>
            <person name="Cuomo C.A."/>
            <person name="van Kan J.A."/>
            <person name="Viaud M."/>
            <person name="Benito E.P."/>
            <person name="Couloux A."/>
            <person name="Coutinho P.M."/>
            <person name="de Vries R.P."/>
            <person name="Dyer P.S."/>
            <person name="Fillinger S."/>
            <person name="Fournier E."/>
            <person name="Gout L."/>
            <person name="Hahn M."/>
            <person name="Kohn L."/>
            <person name="Lapalu N."/>
            <person name="Plummer K.M."/>
            <person name="Pradier J.M."/>
            <person name="Quevillon E."/>
            <person name="Sharon A."/>
            <person name="Simon A."/>
            <person name="ten Have A."/>
            <person name="Tudzynski B."/>
            <person name="Tudzynski P."/>
            <person name="Wincker P."/>
            <person name="Andrew M."/>
            <person name="Anthouard V."/>
            <person name="Beever R.E."/>
            <person name="Beffa R."/>
            <person name="Benoit I."/>
            <person name="Bouzid O."/>
            <person name="Brault B."/>
            <person name="Chen Z."/>
            <person name="Choquer M."/>
            <person name="Collemare J."/>
            <person name="Cotton P."/>
            <person name="Danchin E.G."/>
            <person name="Da Silva C."/>
            <person name="Gautier A."/>
            <person name="Giraud C."/>
            <person name="Giraud T."/>
            <person name="Gonzalez C."/>
            <person name="Grossetete S."/>
            <person name="Guldener U."/>
            <person name="Henrissat B."/>
            <person name="Howlett B.J."/>
            <person name="Kodira C."/>
            <person name="Kretschmer M."/>
            <person name="Lappartient A."/>
            <person name="Leroch M."/>
            <person name="Levis C."/>
            <person name="Mauceli E."/>
            <person name="Neuveglise C."/>
            <person name="Oeser B."/>
            <person name="Pearson M."/>
            <person name="Poulain J."/>
            <person name="Poussereau N."/>
            <person name="Quesneville H."/>
            <person name="Rascle C."/>
            <person name="Schumacher J."/>
            <person name="Segurens B."/>
            <person name="Sexton A."/>
            <person name="Silva E."/>
            <person name="Sirven C."/>
            <person name="Soanes D.M."/>
            <person name="Talbot N.J."/>
            <person name="Templeton M."/>
            <person name="Yandava C."/>
            <person name="Yarden O."/>
            <person name="Zeng Q."/>
            <person name="Rollins J.A."/>
            <person name="Lebrun M.H."/>
            <person name="Dickman M."/>
        </authorList>
    </citation>
    <scope>NUCLEOTIDE SEQUENCE [LARGE SCALE GENOMIC DNA]</scope>
    <source>
        <strain evidence="16">ATCC 18683 / 1980 / Ss-1</strain>
    </source>
</reference>
<dbReference type="PANTHER" id="PTHR42715">
    <property type="entry name" value="BETA-GLUCOSIDASE"/>
    <property type="match status" value="1"/>
</dbReference>
<dbReference type="InterPro" id="IPR036881">
    <property type="entry name" value="Glyco_hydro_3_C_sf"/>
</dbReference>
<dbReference type="Proteomes" id="UP000001312">
    <property type="component" value="Unassembled WGS sequence"/>
</dbReference>
<dbReference type="SMART" id="SM01217">
    <property type="entry name" value="Fn3_like"/>
    <property type="match status" value="1"/>
</dbReference>
<keyword evidence="7" id="KW-0732">Signal</keyword>
<dbReference type="KEGG" id="ssl:SS1G_14070"/>
<dbReference type="InParanoid" id="A7F8Y9"/>
<evidence type="ECO:0000256" key="8">
    <source>
        <dbReference type="ARBA" id="ARBA00022801"/>
    </source>
</evidence>
<keyword evidence="10" id="KW-0325">Glycoprotein</keyword>
<dbReference type="GO" id="GO:0030245">
    <property type="term" value="P:cellulose catabolic process"/>
    <property type="evidence" value="ECO:0007669"/>
    <property type="project" value="UniProtKB-KW"/>
</dbReference>
<comment type="similarity">
    <text evidence="4">Belongs to the glycosyl hydrolase 3 family.</text>
</comment>
<dbReference type="FunFam" id="2.60.40.10:FF:000757">
    <property type="entry name" value="Beta-glucosidase G"/>
    <property type="match status" value="1"/>
</dbReference>
<sequence length="836" mass="89549">MHDAHSNFPSIHHIKTLKIIVILAGSKDMALRGHVLYFDFFVSLMGVADFSERCHITALEGIVKVAAHIMSPCNPGGSLGNTIGLLDLGAWTAAYKQAQAFIAGLSNEDKLSLITGSDVKSANWTSLVFLDGTQGPQGYEYVTGWSETSALAHSWDKTMMWNQFKGIAAEFYNKGVQVTNAPTSQPLGRTPWGGRLVETMGQDSYLNGIMFGLGVKAFTETGIISGGKHFLLNEQETNRQSGKSGIAPYTSNADDKTLHETYLAPFYDGVKNGLGAVMCAMTQVNGTLSCENSDLLMHYLKTELGFPGLVYPDVSGQSTAFGSANGGLDYGSSRIWSNSSITTGLSNGTLSQARLDDMAIRNVIGYYYVNLNNGSQPSYVSSSAYRDVRANHGTIVRENGAASLVLLKNTNNALPLSKPLSMAVFGSHAGPAMAGPNYAFTIDNTEMTYQGHLAGGSGSGQTSFPYLITPQHALTIQAKEDGTMIRWILNNTYTSTISGGFGSFTKRQEIVDFGGNGTAPTRGKNGTTGFGGGGGFPGLSGGTALTQDISSYASDAEVCLVFLNAFSGEGADRTELRNTEQDSLVTSVAAECNNTIVIINTVGARLVDTWIENENVTAVVYGGLLGQESGDSIVDVLYGNVNPSGRLSHTIAKNESDYNVEICTTHVCNFTEGNYIDYKYFDAYNVTPRFEFGFGLSYTNFTYSNLGVEIINSTALASTYPTGILSVGGKEDLWTEVVSVNVTISNSGSVAGNEIAQLYLEFPVEADEPVRQLRGFEKTSLLAAGDSETLGFKLRRRDLSVWDTVAQDWMVVRGTYVVNVGASSRDLRVVGNVVVV</sequence>
<organism evidence="15 16">
    <name type="scientific">Sclerotinia sclerotiorum (strain ATCC 18683 / 1980 / Ss-1)</name>
    <name type="common">White mold</name>
    <name type="synonym">Whetzelinia sclerotiorum</name>
    <dbReference type="NCBI Taxonomy" id="665079"/>
    <lineage>
        <taxon>Eukaryota</taxon>
        <taxon>Fungi</taxon>
        <taxon>Dikarya</taxon>
        <taxon>Ascomycota</taxon>
        <taxon>Pezizomycotina</taxon>
        <taxon>Leotiomycetes</taxon>
        <taxon>Helotiales</taxon>
        <taxon>Sclerotiniaceae</taxon>
        <taxon>Sclerotinia</taxon>
    </lineage>
</organism>
<dbReference type="InterPro" id="IPR001764">
    <property type="entry name" value="Glyco_hydro_3_N"/>
</dbReference>
<evidence type="ECO:0000256" key="5">
    <source>
        <dbReference type="ARBA" id="ARBA00012744"/>
    </source>
</evidence>
<evidence type="ECO:0000256" key="10">
    <source>
        <dbReference type="ARBA" id="ARBA00023180"/>
    </source>
</evidence>
<dbReference type="GO" id="GO:0009251">
    <property type="term" value="P:glucan catabolic process"/>
    <property type="evidence" value="ECO:0000318"/>
    <property type="project" value="GO_Central"/>
</dbReference>
<evidence type="ECO:0000259" key="14">
    <source>
        <dbReference type="SMART" id="SM01217"/>
    </source>
</evidence>
<evidence type="ECO:0000256" key="4">
    <source>
        <dbReference type="ARBA" id="ARBA00005336"/>
    </source>
</evidence>